<gene>
    <name evidence="5 8" type="primary">rpsI</name>
    <name evidence="8" type="ORF">MAMT_00312</name>
</gene>
<keyword evidence="2 5" id="KW-0689">Ribosomal protein</keyword>
<evidence type="ECO:0000256" key="6">
    <source>
        <dbReference type="RuleBase" id="RU003815"/>
    </source>
</evidence>
<comment type="similarity">
    <text evidence="1 5 6">Belongs to the universal ribosomal protein uS9 family.</text>
</comment>
<proteinExistence type="inferred from homology"/>
<reference evidence="8 9" key="1">
    <citation type="submission" date="2019-09" db="EMBL/GenBank/DDBJ databases">
        <authorList>
            <person name="Cremers G."/>
        </authorList>
    </citation>
    <scope>NUCLEOTIDE SEQUENCE [LARGE SCALE GENOMIC DNA]</scope>
    <source>
        <strain evidence="8">4A</strain>
    </source>
</reference>
<dbReference type="InterPro" id="IPR023035">
    <property type="entry name" value="Ribosomal_uS9_bac/plastid"/>
</dbReference>
<dbReference type="InterPro" id="IPR020574">
    <property type="entry name" value="Ribosomal_uS9_CS"/>
</dbReference>
<dbReference type="EMBL" id="CABFVA020000012">
    <property type="protein sequence ID" value="VVM04805.1"/>
    <property type="molecule type" value="Genomic_DNA"/>
</dbReference>
<dbReference type="FunFam" id="3.30.230.10:FF:000001">
    <property type="entry name" value="30S ribosomal protein S9"/>
    <property type="match status" value="1"/>
</dbReference>
<dbReference type="Proteomes" id="UP000334923">
    <property type="component" value="Unassembled WGS sequence"/>
</dbReference>
<dbReference type="OrthoDB" id="9803965at2"/>
<accession>A0A5E6MH51</accession>
<dbReference type="PROSITE" id="PS00360">
    <property type="entry name" value="RIBOSOMAL_S9"/>
    <property type="match status" value="1"/>
</dbReference>
<evidence type="ECO:0000256" key="4">
    <source>
        <dbReference type="ARBA" id="ARBA00035259"/>
    </source>
</evidence>
<dbReference type="SUPFAM" id="SSF54211">
    <property type="entry name" value="Ribosomal protein S5 domain 2-like"/>
    <property type="match status" value="1"/>
</dbReference>
<dbReference type="Pfam" id="PF00380">
    <property type="entry name" value="Ribosomal_S9"/>
    <property type="match status" value="1"/>
</dbReference>
<evidence type="ECO:0000256" key="5">
    <source>
        <dbReference type="HAMAP-Rule" id="MF_00532"/>
    </source>
</evidence>
<feature type="region of interest" description="Disordered" evidence="7">
    <location>
        <begin position="102"/>
        <end position="131"/>
    </location>
</feature>
<name>A0A5E6MH51_9BACT</name>
<sequence length="131" mass="14946">MTTQSEWKATGRRKTAVASVKLLSGTGIFHVNRRLLEDYFPESAQRLAVYKPLELSETLKKFDFEARVRGGGLTGQADALCLALSRALVRWQPEIRPKLKEASLLTRDPRMKERKKSGQPGARKRFQFSKR</sequence>
<dbReference type="PANTHER" id="PTHR21569:SF1">
    <property type="entry name" value="SMALL RIBOSOMAL SUBUNIT PROTEIN US9M"/>
    <property type="match status" value="1"/>
</dbReference>
<dbReference type="Gene3D" id="3.30.230.10">
    <property type="match status" value="1"/>
</dbReference>
<dbReference type="HAMAP" id="MF_00532_B">
    <property type="entry name" value="Ribosomal_uS9_B"/>
    <property type="match status" value="1"/>
</dbReference>
<dbReference type="AlphaFoldDB" id="A0A5E6MH51"/>
<evidence type="ECO:0000256" key="2">
    <source>
        <dbReference type="ARBA" id="ARBA00022980"/>
    </source>
</evidence>
<dbReference type="GO" id="GO:0015935">
    <property type="term" value="C:small ribosomal subunit"/>
    <property type="evidence" value="ECO:0007669"/>
    <property type="project" value="TreeGrafter"/>
</dbReference>
<dbReference type="GO" id="GO:0003735">
    <property type="term" value="F:structural constituent of ribosome"/>
    <property type="evidence" value="ECO:0007669"/>
    <property type="project" value="InterPro"/>
</dbReference>
<dbReference type="RefSeq" id="WP_142659182.1">
    <property type="nucleotide sequence ID" value="NZ_CABFVA020000012.1"/>
</dbReference>
<evidence type="ECO:0000256" key="3">
    <source>
        <dbReference type="ARBA" id="ARBA00023274"/>
    </source>
</evidence>
<dbReference type="InterPro" id="IPR000754">
    <property type="entry name" value="Ribosomal_uS9"/>
</dbReference>
<protein>
    <recommendedName>
        <fullName evidence="4 5">Small ribosomal subunit protein uS9</fullName>
    </recommendedName>
</protein>
<keyword evidence="3 5" id="KW-0687">Ribonucleoprotein</keyword>
<dbReference type="GO" id="GO:0005737">
    <property type="term" value="C:cytoplasm"/>
    <property type="evidence" value="ECO:0007669"/>
    <property type="project" value="UniProtKB-ARBA"/>
</dbReference>
<dbReference type="NCBIfam" id="NF001099">
    <property type="entry name" value="PRK00132.1"/>
    <property type="match status" value="1"/>
</dbReference>
<evidence type="ECO:0000256" key="7">
    <source>
        <dbReference type="SAM" id="MobiDB-lite"/>
    </source>
</evidence>
<feature type="compositionally biased region" description="Basic and acidic residues" evidence="7">
    <location>
        <begin position="102"/>
        <end position="111"/>
    </location>
</feature>
<evidence type="ECO:0000313" key="9">
    <source>
        <dbReference type="Proteomes" id="UP000334923"/>
    </source>
</evidence>
<evidence type="ECO:0000256" key="1">
    <source>
        <dbReference type="ARBA" id="ARBA00005251"/>
    </source>
</evidence>
<dbReference type="GO" id="GO:0003723">
    <property type="term" value="F:RNA binding"/>
    <property type="evidence" value="ECO:0007669"/>
    <property type="project" value="TreeGrafter"/>
</dbReference>
<dbReference type="InterPro" id="IPR014721">
    <property type="entry name" value="Ribsml_uS5_D2-typ_fold_subgr"/>
</dbReference>
<feature type="compositionally biased region" description="Basic residues" evidence="7">
    <location>
        <begin position="112"/>
        <end position="131"/>
    </location>
</feature>
<evidence type="ECO:0000313" key="8">
    <source>
        <dbReference type="EMBL" id="VVM04805.1"/>
    </source>
</evidence>
<dbReference type="InterPro" id="IPR020568">
    <property type="entry name" value="Ribosomal_Su5_D2-typ_SF"/>
</dbReference>
<organism evidence="8 9">
    <name type="scientific">Methylacidimicrobium tartarophylax</name>
    <dbReference type="NCBI Taxonomy" id="1041768"/>
    <lineage>
        <taxon>Bacteria</taxon>
        <taxon>Pseudomonadati</taxon>
        <taxon>Verrucomicrobiota</taxon>
        <taxon>Methylacidimicrobium</taxon>
    </lineage>
</organism>
<dbReference type="GO" id="GO:0006412">
    <property type="term" value="P:translation"/>
    <property type="evidence" value="ECO:0007669"/>
    <property type="project" value="UniProtKB-UniRule"/>
</dbReference>
<keyword evidence="9" id="KW-1185">Reference proteome</keyword>
<dbReference type="PANTHER" id="PTHR21569">
    <property type="entry name" value="RIBOSOMAL PROTEIN S9"/>
    <property type="match status" value="1"/>
</dbReference>